<proteinExistence type="predicted"/>
<dbReference type="InterPro" id="IPR013083">
    <property type="entry name" value="Znf_RING/FYVE/PHD"/>
</dbReference>
<dbReference type="GO" id="GO:0016567">
    <property type="term" value="P:protein ubiquitination"/>
    <property type="evidence" value="ECO:0007669"/>
    <property type="project" value="InterPro"/>
</dbReference>
<reference evidence="3" key="1">
    <citation type="submission" date="2020-06" db="EMBL/GenBank/DDBJ databases">
        <authorList>
            <consortium name="Plant Systems Biology data submission"/>
        </authorList>
    </citation>
    <scope>NUCLEOTIDE SEQUENCE</scope>
    <source>
        <strain evidence="3">D6</strain>
    </source>
</reference>
<evidence type="ECO:0000313" key="3">
    <source>
        <dbReference type="EMBL" id="CAB9523052.1"/>
    </source>
</evidence>
<dbReference type="Pfam" id="PF04564">
    <property type="entry name" value="U-box"/>
    <property type="match status" value="1"/>
</dbReference>
<dbReference type="InterPro" id="IPR003613">
    <property type="entry name" value="Ubox_domain"/>
</dbReference>
<dbReference type="SMART" id="SM00504">
    <property type="entry name" value="Ubox"/>
    <property type="match status" value="1"/>
</dbReference>
<dbReference type="InterPro" id="IPR045185">
    <property type="entry name" value="PUB22/23/24-like"/>
</dbReference>
<dbReference type="Proteomes" id="UP001153069">
    <property type="component" value="Unassembled WGS sequence"/>
</dbReference>
<evidence type="ECO:0000259" key="2">
    <source>
        <dbReference type="PROSITE" id="PS51698"/>
    </source>
</evidence>
<dbReference type="PANTHER" id="PTHR22849">
    <property type="entry name" value="WDSAM1 PROTEIN"/>
    <property type="match status" value="1"/>
</dbReference>
<sequence length="141" mass="15609">MLQETSRPPVEMICPLTNELMMQPVVHRTYGYSCEESAIMGWLESGQTLCPLTGQPLEISDFVPHRALQDHIVNWHQAALVAEKEAQQAEEKSLMNDVKESATQDDWKGNRSGNDGSDPVVLALVPRSPPSRRLVTSALVA</sequence>
<dbReference type="GO" id="GO:0061630">
    <property type="term" value="F:ubiquitin protein ligase activity"/>
    <property type="evidence" value="ECO:0007669"/>
    <property type="project" value="InterPro"/>
</dbReference>
<feature type="region of interest" description="Disordered" evidence="1">
    <location>
        <begin position="86"/>
        <end position="125"/>
    </location>
</feature>
<protein>
    <submittedName>
        <fullName evidence="3">E3 ubiquitin-protein ligase LIN</fullName>
    </submittedName>
</protein>
<comment type="caution">
    <text evidence="3">The sequence shown here is derived from an EMBL/GenBank/DDBJ whole genome shotgun (WGS) entry which is preliminary data.</text>
</comment>
<dbReference type="OrthoDB" id="424220at2759"/>
<keyword evidence="4" id="KW-1185">Reference proteome</keyword>
<dbReference type="PANTHER" id="PTHR22849:SF165">
    <property type="entry name" value="U-BOX DOMAIN-CONTAINING PROTEIN"/>
    <property type="match status" value="1"/>
</dbReference>
<dbReference type="AlphaFoldDB" id="A0A9N8EL41"/>
<dbReference type="Gene3D" id="3.30.40.10">
    <property type="entry name" value="Zinc/RING finger domain, C3HC4 (zinc finger)"/>
    <property type="match status" value="1"/>
</dbReference>
<dbReference type="EMBL" id="CAICTM010001369">
    <property type="protein sequence ID" value="CAB9523052.1"/>
    <property type="molecule type" value="Genomic_DNA"/>
</dbReference>
<name>A0A9N8EL41_9STRA</name>
<feature type="compositionally biased region" description="Basic and acidic residues" evidence="1">
    <location>
        <begin position="86"/>
        <end position="109"/>
    </location>
</feature>
<accession>A0A9N8EL41</accession>
<evidence type="ECO:0000256" key="1">
    <source>
        <dbReference type="SAM" id="MobiDB-lite"/>
    </source>
</evidence>
<evidence type="ECO:0000313" key="4">
    <source>
        <dbReference type="Proteomes" id="UP001153069"/>
    </source>
</evidence>
<dbReference type="SUPFAM" id="SSF57850">
    <property type="entry name" value="RING/U-box"/>
    <property type="match status" value="1"/>
</dbReference>
<organism evidence="3 4">
    <name type="scientific">Seminavis robusta</name>
    <dbReference type="NCBI Taxonomy" id="568900"/>
    <lineage>
        <taxon>Eukaryota</taxon>
        <taxon>Sar</taxon>
        <taxon>Stramenopiles</taxon>
        <taxon>Ochrophyta</taxon>
        <taxon>Bacillariophyta</taxon>
        <taxon>Bacillariophyceae</taxon>
        <taxon>Bacillariophycidae</taxon>
        <taxon>Naviculales</taxon>
        <taxon>Naviculaceae</taxon>
        <taxon>Seminavis</taxon>
    </lineage>
</organism>
<gene>
    <name evidence="3" type="ORF">SEMRO_1371_G267060.1</name>
</gene>
<feature type="domain" description="U-box" evidence="2">
    <location>
        <begin position="7"/>
        <end position="82"/>
    </location>
</feature>
<dbReference type="PROSITE" id="PS51698">
    <property type="entry name" value="U_BOX"/>
    <property type="match status" value="1"/>
</dbReference>